<dbReference type="Pfam" id="PF00145">
    <property type="entry name" value="DNA_methylase"/>
    <property type="match status" value="2"/>
</dbReference>
<dbReference type="EMBL" id="RQJO01000007">
    <property type="protein sequence ID" value="RRB06854.1"/>
    <property type="molecule type" value="Genomic_DNA"/>
</dbReference>
<dbReference type="GO" id="GO:0044027">
    <property type="term" value="P:negative regulation of gene expression via chromosomal CpG island methylation"/>
    <property type="evidence" value="ECO:0007669"/>
    <property type="project" value="TreeGrafter"/>
</dbReference>
<dbReference type="PANTHER" id="PTHR10629:SF52">
    <property type="entry name" value="DNA (CYTOSINE-5)-METHYLTRANSFERASE 1"/>
    <property type="match status" value="1"/>
</dbReference>
<dbReference type="OrthoDB" id="32195at2"/>
<dbReference type="PANTHER" id="PTHR10629">
    <property type="entry name" value="CYTOSINE-SPECIFIC METHYLTRANSFERASE"/>
    <property type="match status" value="1"/>
</dbReference>
<dbReference type="PRINTS" id="PR00105">
    <property type="entry name" value="C5METTRFRASE"/>
</dbReference>
<dbReference type="Gene3D" id="3.40.50.150">
    <property type="entry name" value="Vaccinia Virus protein VP39"/>
    <property type="match status" value="1"/>
</dbReference>
<keyword evidence="4 7" id="KW-0949">S-adenosyl-L-methionine</keyword>
<reference evidence="9 10" key="1">
    <citation type="submission" date="2018-11" db="EMBL/GenBank/DDBJ databases">
        <authorList>
            <person name="Zhou Z."/>
            <person name="Wang G."/>
        </authorList>
    </citation>
    <scope>NUCLEOTIDE SEQUENCE [LARGE SCALE GENOMIC DNA]</scope>
    <source>
        <strain evidence="9 10">KCTC52004</strain>
    </source>
</reference>
<evidence type="ECO:0000256" key="1">
    <source>
        <dbReference type="ARBA" id="ARBA00011975"/>
    </source>
</evidence>
<keyword evidence="10" id="KW-1185">Reference proteome</keyword>
<comment type="catalytic activity">
    <reaction evidence="6">
        <text>a 2'-deoxycytidine in DNA + S-adenosyl-L-methionine = a 5-methyl-2'-deoxycytidine in DNA + S-adenosyl-L-homocysteine + H(+)</text>
        <dbReference type="Rhea" id="RHEA:13681"/>
        <dbReference type="Rhea" id="RHEA-COMP:11369"/>
        <dbReference type="Rhea" id="RHEA-COMP:11370"/>
        <dbReference type="ChEBI" id="CHEBI:15378"/>
        <dbReference type="ChEBI" id="CHEBI:57856"/>
        <dbReference type="ChEBI" id="CHEBI:59789"/>
        <dbReference type="ChEBI" id="CHEBI:85452"/>
        <dbReference type="ChEBI" id="CHEBI:85454"/>
        <dbReference type="EC" id="2.1.1.37"/>
    </reaction>
</comment>
<evidence type="ECO:0000256" key="7">
    <source>
        <dbReference type="PROSITE-ProRule" id="PRU01016"/>
    </source>
</evidence>
<feature type="active site" evidence="7">
    <location>
        <position position="150"/>
    </location>
</feature>
<evidence type="ECO:0000256" key="3">
    <source>
        <dbReference type="ARBA" id="ARBA00022679"/>
    </source>
</evidence>
<protein>
    <recommendedName>
        <fullName evidence="1">DNA (cytosine-5-)-methyltransferase</fullName>
        <ecNumber evidence="1">2.1.1.37</ecNumber>
    </recommendedName>
</protein>
<comment type="similarity">
    <text evidence="7 8">Belongs to the class I-like SAM-binding methyltransferase superfamily. C5-methyltransferase family.</text>
</comment>
<dbReference type="GO" id="GO:0003886">
    <property type="term" value="F:DNA (cytosine-5-)-methyltransferase activity"/>
    <property type="evidence" value="ECO:0007669"/>
    <property type="project" value="UniProtKB-EC"/>
</dbReference>
<evidence type="ECO:0000256" key="4">
    <source>
        <dbReference type="ARBA" id="ARBA00022691"/>
    </source>
</evidence>
<dbReference type="EC" id="2.1.1.37" evidence="1"/>
<evidence type="ECO:0000256" key="2">
    <source>
        <dbReference type="ARBA" id="ARBA00022603"/>
    </source>
</evidence>
<dbReference type="GO" id="GO:0009307">
    <property type="term" value="P:DNA restriction-modification system"/>
    <property type="evidence" value="ECO:0007669"/>
    <property type="project" value="UniProtKB-KW"/>
</dbReference>
<organism evidence="9 10">
    <name type="scientific">Larkinella rosea</name>
    <dbReference type="NCBI Taxonomy" id="2025312"/>
    <lineage>
        <taxon>Bacteria</taxon>
        <taxon>Pseudomonadati</taxon>
        <taxon>Bacteroidota</taxon>
        <taxon>Cytophagia</taxon>
        <taxon>Cytophagales</taxon>
        <taxon>Spirosomataceae</taxon>
        <taxon>Larkinella</taxon>
    </lineage>
</organism>
<proteinExistence type="inferred from homology"/>
<evidence type="ECO:0000313" key="10">
    <source>
        <dbReference type="Proteomes" id="UP000271925"/>
    </source>
</evidence>
<dbReference type="InterPro" id="IPR029063">
    <property type="entry name" value="SAM-dependent_MTases_sf"/>
</dbReference>
<comment type="caution">
    <text evidence="9">The sequence shown here is derived from an EMBL/GenBank/DDBJ whole genome shotgun (WGS) entry which is preliminary data.</text>
</comment>
<accession>A0A3P1C225</accession>
<dbReference type="RefSeq" id="WP_124870688.1">
    <property type="nucleotide sequence ID" value="NZ_RQJO01000007.1"/>
</dbReference>
<keyword evidence="5" id="KW-0680">Restriction system</keyword>
<evidence type="ECO:0000256" key="8">
    <source>
        <dbReference type="RuleBase" id="RU000416"/>
    </source>
</evidence>
<evidence type="ECO:0000313" key="9">
    <source>
        <dbReference type="EMBL" id="RRB06854.1"/>
    </source>
</evidence>
<dbReference type="GO" id="GO:0003677">
    <property type="term" value="F:DNA binding"/>
    <property type="evidence" value="ECO:0007669"/>
    <property type="project" value="TreeGrafter"/>
</dbReference>
<dbReference type="GO" id="GO:0032259">
    <property type="term" value="P:methylation"/>
    <property type="evidence" value="ECO:0007669"/>
    <property type="project" value="UniProtKB-KW"/>
</dbReference>
<dbReference type="Gene3D" id="3.90.120.10">
    <property type="entry name" value="DNA Methylase, subunit A, domain 2"/>
    <property type="match status" value="1"/>
</dbReference>
<evidence type="ECO:0000256" key="5">
    <source>
        <dbReference type="ARBA" id="ARBA00022747"/>
    </source>
</evidence>
<dbReference type="Proteomes" id="UP000271925">
    <property type="component" value="Unassembled WGS sequence"/>
</dbReference>
<keyword evidence="2 7" id="KW-0489">Methyltransferase</keyword>
<dbReference type="PROSITE" id="PS51679">
    <property type="entry name" value="SAM_MT_C5"/>
    <property type="match status" value="1"/>
</dbReference>
<dbReference type="AlphaFoldDB" id="A0A3P1C225"/>
<name>A0A3P1C225_9BACT</name>
<dbReference type="InterPro" id="IPR001525">
    <property type="entry name" value="C5_MeTfrase"/>
</dbReference>
<gene>
    <name evidence="9" type="ORF">EHT25_03435</name>
</gene>
<dbReference type="NCBIfam" id="TIGR00675">
    <property type="entry name" value="dcm"/>
    <property type="match status" value="1"/>
</dbReference>
<sequence>MQNTSIITSSTDRTQIPVIDVFAGPGGLGEGFASVTCSDNSFKRRFKIALSIEKDPFAHQTLLLRTFLRQFPLNGLPDEYYDFLAGKIKSVKELFALYPTEFALAQEQAWKAILGFDRDVKGVDTSEIDERIRKAINGADKWVLIGGPPCQAYSIVGRARNKGINPKDPRVYLYREYYRILAVHRPAVFVMENVKGLLSSKVENDHIFTQIINDLENPYVAYEALDGQALSQAEHPGYKLFSLVKPSKFGNLFGRQKLDQRDFLIESEKFGIPQKRHRLIILGIRNDLVRDLEIELLQEKKAISVREAIGDLPAVRSQLSGKKGDVSDNDSNWVSSILKGINSAQLWKGVDGDTISCIKRTSEQIIIPKYNKGSNYIDFSARPTYNSEWYTDPKLIGVCNHETRSHMSEDLLRYLFAACYTQVKGRFPHLGDYPRALLPAHKNVFEAVHLGKFSDRFCVQSWDEPSRTVTSHISKDGHYYIHPDPTQCRSMTVREAARIQTFPDNYYFCGPRTAQFHQVGNAVPPFLAFQIAEIVRNLLRQITVDSVCSTGKAKESTAALQSV</sequence>
<dbReference type="InterPro" id="IPR050390">
    <property type="entry name" value="C5-Methyltransferase"/>
</dbReference>
<evidence type="ECO:0000256" key="6">
    <source>
        <dbReference type="ARBA" id="ARBA00047422"/>
    </source>
</evidence>
<keyword evidence="3 7" id="KW-0808">Transferase</keyword>
<dbReference type="SUPFAM" id="SSF53335">
    <property type="entry name" value="S-adenosyl-L-methionine-dependent methyltransferases"/>
    <property type="match status" value="1"/>
</dbReference>